<dbReference type="EMBL" id="CP041730">
    <property type="protein sequence ID" value="QDQ27198.1"/>
    <property type="molecule type" value="Genomic_DNA"/>
</dbReference>
<keyword evidence="3" id="KW-1185">Reference proteome</keyword>
<evidence type="ECO:0000313" key="3">
    <source>
        <dbReference type="Proteomes" id="UP000317550"/>
    </source>
</evidence>
<reference evidence="3" key="1">
    <citation type="submission" date="2019-07" db="EMBL/GenBank/DDBJ databases">
        <title>Chitinimonas sp. nov., isolated from Ny-Alesund, arctica soil.</title>
        <authorList>
            <person name="Xu Q."/>
            <person name="Peng F."/>
        </authorList>
    </citation>
    <scope>NUCLEOTIDE SEQUENCE [LARGE SCALE GENOMIC DNA]</scope>
    <source>
        <strain evidence="3">R3-44</strain>
    </source>
</reference>
<proteinExistence type="predicted"/>
<protein>
    <submittedName>
        <fullName evidence="2">Uncharacterized protein</fullName>
    </submittedName>
</protein>
<sequence length="156" mass="16628">MELIMLAEISKIFFPRTNPSAASRSGKLHESTPSVEIENRGSFPDGSRNLFRPPSVTVADKGCDKVGMGGSPSRKSASRHISAPESTAVPYGSGKSIAGIQSGRAVPGAHVSKGQKALEIDVEAGNSEGNELLHEYFSELQNNGVKKSASKEWIFR</sequence>
<evidence type="ECO:0000256" key="1">
    <source>
        <dbReference type="SAM" id="MobiDB-lite"/>
    </source>
</evidence>
<gene>
    <name evidence="2" type="ORF">FNU76_12965</name>
</gene>
<name>A0A516SGQ3_9NEIS</name>
<dbReference type="Proteomes" id="UP000317550">
    <property type="component" value="Chromosome"/>
</dbReference>
<feature type="region of interest" description="Disordered" evidence="1">
    <location>
        <begin position="17"/>
        <end position="94"/>
    </location>
</feature>
<accession>A0A516SGQ3</accession>
<organism evidence="2 3">
    <name type="scientific">Chitinimonas arctica</name>
    <dbReference type="NCBI Taxonomy" id="2594795"/>
    <lineage>
        <taxon>Bacteria</taxon>
        <taxon>Pseudomonadati</taxon>
        <taxon>Pseudomonadota</taxon>
        <taxon>Betaproteobacteria</taxon>
        <taxon>Neisseriales</taxon>
        <taxon>Chitinibacteraceae</taxon>
        <taxon>Chitinimonas</taxon>
    </lineage>
</organism>
<dbReference type="AlphaFoldDB" id="A0A516SGQ3"/>
<dbReference type="KEGG" id="cari:FNU76_12965"/>
<evidence type="ECO:0000313" key="2">
    <source>
        <dbReference type="EMBL" id="QDQ27198.1"/>
    </source>
</evidence>